<keyword evidence="2" id="KW-0964">Secreted</keyword>
<dbReference type="NCBIfam" id="TIGR04226">
    <property type="entry name" value="RrgB_K2N_iso_D2"/>
    <property type="match status" value="1"/>
</dbReference>
<dbReference type="PANTHER" id="PTHR36108">
    <property type="entry name" value="COLOSSIN-B-RELATED"/>
    <property type="match status" value="1"/>
</dbReference>
<dbReference type="Gene3D" id="2.60.40.740">
    <property type="match status" value="1"/>
</dbReference>
<evidence type="ECO:0000259" key="5">
    <source>
        <dbReference type="Pfam" id="PF16555"/>
    </source>
</evidence>
<keyword evidence="4" id="KW-0812">Transmembrane</keyword>
<dbReference type="Pfam" id="PF17802">
    <property type="entry name" value="SpaA"/>
    <property type="match status" value="2"/>
</dbReference>
<evidence type="ECO:0000259" key="6">
    <source>
        <dbReference type="Pfam" id="PF17802"/>
    </source>
</evidence>
<evidence type="ECO:0000256" key="2">
    <source>
        <dbReference type="ARBA" id="ARBA00022525"/>
    </source>
</evidence>
<dbReference type="RefSeq" id="WP_069697288.1">
    <property type="nucleotide sequence ID" value="NZ_JAGGMA010000010.1"/>
</dbReference>
<name>A0A1E5L117_9ENTE</name>
<dbReference type="Gene3D" id="2.60.40.10">
    <property type="entry name" value="Immunoglobulins"/>
    <property type="match status" value="3"/>
</dbReference>
<dbReference type="InterPro" id="IPR041033">
    <property type="entry name" value="SpaA_PFL_dom_1"/>
</dbReference>
<comment type="similarity">
    <text evidence="1">Belongs to the serine-aspartate repeat-containing protein (SDr) family.</text>
</comment>
<dbReference type="STRING" id="762845.BCR26_08020"/>
<evidence type="ECO:0000313" key="8">
    <source>
        <dbReference type="Proteomes" id="UP000095256"/>
    </source>
</evidence>
<dbReference type="PANTHER" id="PTHR36108:SF13">
    <property type="entry name" value="COLOSSIN-B-RELATED"/>
    <property type="match status" value="1"/>
</dbReference>
<dbReference type="InterPro" id="IPR026466">
    <property type="entry name" value="Fim_isopep_form_D2_dom"/>
</dbReference>
<dbReference type="Proteomes" id="UP000095256">
    <property type="component" value="Unassembled WGS sequence"/>
</dbReference>
<feature type="domain" description="SpaA-like prealbumin fold" evidence="6">
    <location>
        <begin position="186"/>
        <end position="267"/>
    </location>
</feature>
<reference evidence="7 8" key="1">
    <citation type="submission" date="2016-09" db="EMBL/GenBank/DDBJ databases">
        <authorList>
            <person name="Capua I."/>
            <person name="De Benedictis P."/>
            <person name="Joannis T."/>
            <person name="Lombin L.H."/>
            <person name="Cattoli G."/>
        </authorList>
    </citation>
    <scope>NUCLEOTIDE SEQUENCE [LARGE SCALE GENOMIC DNA]</scope>
    <source>
        <strain evidence="7 8">LMG 25899</strain>
    </source>
</reference>
<dbReference type="NCBIfam" id="TIGR01167">
    <property type="entry name" value="LPXTG_anchor"/>
    <property type="match status" value="1"/>
</dbReference>
<evidence type="ECO:0008006" key="9">
    <source>
        <dbReference type="Google" id="ProtNLM"/>
    </source>
</evidence>
<dbReference type="EMBL" id="MIEK01000003">
    <property type="protein sequence ID" value="OEH83761.1"/>
    <property type="molecule type" value="Genomic_DNA"/>
</dbReference>
<evidence type="ECO:0000256" key="4">
    <source>
        <dbReference type="SAM" id="Phobius"/>
    </source>
</evidence>
<evidence type="ECO:0000256" key="1">
    <source>
        <dbReference type="ARBA" id="ARBA00007257"/>
    </source>
</evidence>
<dbReference type="Pfam" id="PF16555">
    <property type="entry name" value="GramPos_pilinD1"/>
    <property type="match status" value="1"/>
</dbReference>
<keyword evidence="8" id="KW-1185">Reference proteome</keyword>
<keyword evidence="4" id="KW-0472">Membrane</keyword>
<dbReference type="SUPFAM" id="SSF49478">
    <property type="entry name" value="Cna protein B-type domain"/>
    <property type="match status" value="1"/>
</dbReference>
<proteinExistence type="inferred from homology"/>
<evidence type="ECO:0000256" key="3">
    <source>
        <dbReference type="ARBA" id="ARBA00022729"/>
    </source>
</evidence>
<accession>A0A1E5L117</accession>
<feature type="domain" description="Gram-positive pilin subunit D1 N-terminal" evidence="5">
    <location>
        <begin position="38"/>
        <end position="179"/>
    </location>
</feature>
<evidence type="ECO:0000313" key="7">
    <source>
        <dbReference type="EMBL" id="OEH83761.1"/>
    </source>
</evidence>
<organism evidence="7 8">
    <name type="scientific">Enterococcus rivorum</name>
    <dbReference type="NCBI Taxonomy" id="762845"/>
    <lineage>
        <taxon>Bacteria</taxon>
        <taxon>Bacillati</taxon>
        <taxon>Bacillota</taxon>
        <taxon>Bacilli</taxon>
        <taxon>Lactobacillales</taxon>
        <taxon>Enterococcaceae</taxon>
        <taxon>Enterococcus</taxon>
    </lineage>
</organism>
<dbReference type="NCBIfam" id="NF033902">
    <property type="entry name" value="iso_D2_wall_anc"/>
    <property type="match status" value="1"/>
</dbReference>
<comment type="caution">
    <text evidence="7">The sequence shown here is derived from an EMBL/GenBank/DDBJ whole genome shotgun (WGS) entry which is preliminary data.</text>
</comment>
<keyword evidence="3" id="KW-0732">Signal</keyword>
<dbReference type="InterPro" id="IPR048052">
    <property type="entry name" value="FM1-like"/>
</dbReference>
<keyword evidence="4" id="KW-1133">Transmembrane helix</keyword>
<gene>
    <name evidence="7" type="ORF">BCR26_08020</name>
</gene>
<dbReference type="InterPro" id="IPR032364">
    <property type="entry name" value="GramPos_pilinD1_N"/>
</dbReference>
<feature type="domain" description="SpaA-like prealbumin fold" evidence="6">
    <location>
        <begin position="438"/>
        <end position="532"/>
    </location>
</feature>
<protein>
    <recommendedName>
        <fullName evidence="9">Fimbrial protein</fullName>
    </recommendedName>
</protein>
<dbReference type="InterPro" id="IPR013783">
    <property type="entry name" value="Ig-like_fold"/>
</dbReference>
<dbReference type="AlphaFoldDB" id="A0A1E5L117"/>
<sequence length="583" mass="62664">MKENFLKKLSGLFFVMMLIFSVGALGFGTKAHAVDKPTSGTLTIHKLKFDGIDPSLIPPIAGDGTQLGQLPPGALPAPGVKFAIVSTTGSNLSMSPSQKDALNYYNSVIGNANVPQDTGTTGADGTYTTKTLPAGQYVVVELMPETGTYSMSAPVVVSIPMMNLDGTGWNSNVHIYTKDGVTLGAAKMQKLDPSNNPLQGATFSLYMQGTSGNPDTLVANNLTTGSDGYTDVVGNLLVGNYYFVETSTLDTYLLNGKQVPFTVADTDMAYDSNGQLLQNKVKTVSLVNYMKPTLQKTRTTDESVDIGETVTWKISTDVPLNLTDYTKYVITDTLDTRLTYVGNMSVTLDNAPLNPNLYNVQVNGRVITVTFTDIFAQGNIGAIQSGDKFNIQFDTTVNNTAIPGVQIPNNAVLTMNNGWVDATSTEANPPMVETGGRQFMKVDPNNNPLQGAQFVVSKTNPDNSISYMKQSANLNVTWVNSKSDATVFTSANDGTFQMYGLAYGTYNIEEVKAPGGYNLLNGIQTFTVDPNSYDDDAMILVVNTMAPTIPITGGIGTIIFFAIGLVLMGIVYFFYRRYESQSA</sequence>
<dbReference type="OrthoDB" id="2178703at2"/>
<feature type="transmembrane region" description="Helical" evidence="4">
    <location>
        <begin position="553"/>
        <end position="575"/>
    </location>
</feature>